<gene>
    <name evidence="6" type="ORF">ACH4F9_05370</name>
</gene>
<dbReference type="EMBL" id="JBIRGQ010000001">
    <property type="protein sequence ID" value="MFH8544428.1"/>
    <property type="molecule type" value="Genomic_DNA"/>
</dbReference>
<dbReference type="RefSeq" id="WP_397708139.1">
    <property type="nucleotide sequence ID" value="NZ_JBIRGN010000001.1"/>
</dbReference>
<evidence type="ECO:0000256" key="2">
    <source>
        <dbReference type="ARBA" id="ARBA00022676"/>
    </source>
</evidence>
<keyword evidence="7" id="KW-1185">Reference proteome</keyword>
<dbReference type="SUPFAM" id="SSF53756">
    <property type="entry name" value="UDP-Glycosyltransferase/glycogen phosphorylase"/>
    <property type="match status" value="1"/>
</dbReference>
<proteinExistence type="predicted"/>
<keyword evidence="2 6" id="KW-0328">Glycosyltransferase</keyword>
<reference evidence="6 7" key="1">
    <citation type="submission" date="2024-10" db="EMBL/GenBank/DDBJ databases">
        <title>The Natural Products Discovery Center: Release of the First 8490 Sequenced Strains for Exploring Actinobacteria Biosynthetic Diversity.</title>
        <authorList>
            <person name="Kalkreuter E."/>
            <person name="Kautsar S.A."/>
            <person name="Yang D."/>
            <person name="Bader C.D."/>
            <person name="Teijaro C.N."/>
            <person name="Fluegel L."/>
            <person name="Davis C.M."/>
            <person name="Simpson J.R."/>
            <person name="Lauterbach L."/>
            <person name="Steele A.D."/>
            <person name="Gui C."/>
            <person name="Meng S."/>
            <person name="Li G."/>
            <person name="Viehrig K."/>
            <person name="Ye F."/>
            <person name="Su P."/>
            <person name="Kiefer A.F."/>
            <person name="Nichols A."/>
            <person name="Cepeda A.J."/>
            <person name="Yan W."/>
            <person name="Fan B."/>
            <person name="Jiang Y."/>
            <person name="Adhikari A."/>
            <person name="Zheng C.-J."/>
            <person name="Schuster L."/>
            <person name="Cowan T.M."/>
            <person name="Smanski M.J."/>
            <person name="Chevrette M.G."/>
            <person name="De Carvalho L.P.S."/>
            <person name="Shen B."/>
        </authorList>
    </citation>
    <scope>NUCLEOTIDE SEQUENCE [LARGE SCALE GENOMIC DNA]</scope>
    <source>
        <strain evidence="6 7">NPDC017990</strain>
    </source>
</reference>
<protein>
    <recommendedName>
        <fullName evidence="1">D-inositol 3-phosphate glycosyltransferase</fullName>
    </recommendedName>
</protein>
<dbReference type="InterPro" id="IPR028098">
    <property type="entry name" value="Glyco_trans_4-like_N"/>
</dbReference>
<organism evidence="6 7">
    <name type="scientific">Streptomyces longisporoflavus</name>
    <dbReference type="NCBI Taxonomy" id="28044"/>
    <lineage>
        <taxon>Bacteria</taxon>
        <taxon>Bacillati</taxon>
        <taxon>Actinomycetota</taxon>
        <taxon>Actinomycetes</taxon>
        <taxon>Kitasatosporales</taxon>
        <taxon>Streptomycetaceae</taxon>
        <taxon>Streptomyces</taxon>
    </lineage>
</organism>
<dbReference type="PANTHER" id="PTHR12526:SF627">
    <property type="entry name" value="D-RHAMNOSYLTRANSFERASE WBPZ"/>
    <property type="match status" value="1"/>
</dbReference>
<dbReference type="GO" id="GO:0016757">
    <property type="term" value="F:glycosyltransferase activity"/>
    <property type="evidence" value="ECO:0007669"/>
    <property type="project" value="UniProtKB-KW"/>
</dbReference>
<dbReference type="Pfam" id="PF13439">
    <property type="entry name" value="Glyco_transf_4"/>
    <property type="match status" value="1"/>
</dbReference>
<keyword evidence="3 6" id="KW-0808">Transferase</keyword>
<dbReference type="Gene3D" id="3.40.50.2000">
    <property type="entry name" value="Glycogen Phosphorylase B"/>
    <property type="match status" value="2"/>
</dbReference>
<dbReference type="InterPro" id="IPR001296">
    <property type="entry name" value="Glyco_trans_1"/>
</dbReference>
<evidence type="ECO:0000259" key="5">
    <source>
        <dbReference type="Pfam" id="PF13439"/>
    </source>
</evidence>
<dbReference type="Proteomes" id="UP001610818">
    <property type="component" value="Unassembled WGS sequence"/>
</dbReference>
<feature type="domain" description="Glycosyltransferase subfamily 4-like N-terminal" evidence="5">
    <location>
        <begin position="14"/>
        <end position="191"/>
    </location>
</feature>
<name>A0ABW7QIA5_9ACTN</name>
<feature type="domain" description="Glycosyl transferase family 1" evidence="4">
    <location>
        <begin position="202"/>
        <end position="360"/>
    </location>
</feature>
<evidence type="ECO:0000256" key="3">
    <source>
        <dbReference type="ARBA" id="ARBA00022679"/>
    </source>
</evidence>
<comment type="caution">
    <text evidence="6">The sequence shown here is derived from an EMBL/GenBank/DDBJ whole genome shotgun (WGS) entry which is preliminary data.</text>
</comment>
<evidence type="ECO:0000256" key="1">
    <source>
        <dbReference type="ARBA" id="ARBA00021292"/>
    </source>
</evidence>
<dbReference type="PANTHER" id="PTHR12526">
    <property type="entry name" value="GLYCOSYLTRANSFERASE"/>
    <property type="match status" value="1"/>
</dbReference>
<evidence type="ECO:0000313" key="6">
    <source>
        <dbReference type="EMBL" id="MFH8544428.1"/>
    </source>
</evidence>
<accession>A0ABW7QIA5</accession>
<sequence>MHISFLIHNSFGFGGTIRTTINLANALAEQHDVEIMSVYRHRDSPVFPVSPLIRLRHLVDLRKDTPGYEGDLPEARRPARVFPRHETQYPHYSRLTDLRIAQHLSGLTCDVVVGTRPGLNAHICLQARRGPLRVGQEHLTFHNHSRPLRLTLRRLYPLLDMLTTTTSADADTYRRRMRLPGVRVEAFPNPVPAPLGVLPGVREKVVVAAGRLVPTKRYDLLIRAFAAVRAVRPDWDLRIFGPGVASGHGTKLRGLIEDLGMEGHAFLMGAVSPLEPEWLKAGLAASASDHESFGMTIVEAMRCGVPVVSTDCPLGPREIISDGVDGFLVPMGDEEALARKLLELINRDELRRRMAESARKSSARYEPAVIADRFADTCAQLTRRHGSSRSLRTVLHQTRGSVIGTAYVVKDAVKKRFD</sequence>
<evidence type="ECO:0000259" key="4">
    <source>
        <dbReference type="Pfam" id="PF00534"/>
    </source>
</evidence>
<dbReference type="Pfam" id="PF00534">
    <property type="entry name" value="Glycos_transf_1"/>
    <property type="match status" value="1"/>
</dbReference>
<evidence type="ECO:0000313" key="7">
    <source>
        <dbReference type="Proteomes" id="UP001610818"/>
    </source>
</evidence>